<dbReference type="NCBIfam" id="TIGR01539">
    <property type="entry name" value="portal_lambda"/>
    <property type="match status" value="1"/>
</dbReference>
<dbReference type="EMBL" id="JBOK01000016">
    <property type="protein sequence ID" value="EXU79454.1"/>
    <property type="molecule type" value="Genomic_DNA"/>
</dbReference>
<evidence type="ECO:0000313" key="3">
    <source>
        <dbReference type="Proteomes" id="UP000020766"/>
    </source>
</evidence>
<dbReference type="InterPro" id="IPR006429">
    <property type="entry name" value="Phage_lambda_portal"/>
</dbReference>
<dbReference type="PATRIC" id="fig|1457173.3.peg.2664"/>
<feature type="region of interest" description="Disordered" evidence="1">
    <location>
        <begin position="516"/>
        <end position="552"/>
    </location>
</feature>
<dbReference type="RefSeq" id="WP_081770774.1">
    <property type="nucleotide sequence ID" value="NZ_JBOK01000016.1"/>
</dbReference>
<name>A0A014MMT4_9BURK</name>
<feature type="compositionally biased region" description="Low complexity" evidence="1">
    <location>
        <begin position="542"/>
        <end position="552"/>
    </location>
</feature>
<comment type="caution">
    <text evidence="2">The sequence shown here is derived from an EMBL/GenBank/DDBJ whole genome shotgun (WGS) entry which is preliminary data.</text>
</comment>
<evidence type="ECO:0000313" key="2">
    <source>
        <dbReference type="EMBL" id="EXU79454.1"/>
    </source>
</evidence>
<protein>
    <recommendedName>
        <fullName evidence="4">Portal protein</fullName>
    </recommendedName>
</protein>
<proteinExistence type="predicted"/>
<evidence type="ECO:0008006" key="4">
    <source>
        <dbReference type="Google" id="ProtNLM"/>
    </source>
</evidence>
<dbReference type="Pfam" id="PF05136">
    <property type="entry name" value="Phage_portal_2"/>
    <property type="match status" value="1"/>
</dbReference>
<accession>A0A014MMT4</accession>
<feature type="region of interest" description="Disordered" evidence="1">
    <location>
        <begin position="1"/>
        <end position="37"/>
    </location>
</feature>
<feature type="compositionally biased region" description="Basic residues" evidence="1">
    <location>
        <begin position="1"/>
        <end position="10"/>
    </location>
</feature>
<keyword evidence="3" id="KW-1185">Reference proteome</keyword>
<sequence>MGRNARHSRPARQERQSRAPQSLLAQGGAAMSAHQGASHTDLALRDWHPHGGSADADLLPELSTLTHRARDLARNDGLMAGGIQTHRDNVVGAVLRLSAVPDYRLLGWSPEKAREWGNHVEAHFRSWADTTDCDAARTLDLLGLTVLALGGEMVNGDAVAIPHWLPRPDSPWATRLSVIEADRLETPPHLEGMARIRRGVELDRHGAPVAYHFRAAHPGDALYLRGDEALDLNRWERVPAFTPWGRRRVIHLHAKERTGQTRGKPIVSAVMREFHMAGKYAQNELQASLANSLVAAFLESDLDQESASALFGEQPRDAWAASVRQAQSIGKLQGAAVIPLPAGAKMSSFTPGRPNVAFEAFMLAVERRIAAGMNLPYELFAKDFSRVNYSSARAALLEAWRYFHGRRRWLTSTWLRPIYELWLEEAVNADVIDAPGFYANRYAYTRCRFVFGGKGWVDPVKEITAAKLRLEIGVSTLEQECAEQGLDWEEVLHQQRIEALRRAELGLQAPAQATWVAGADTADKADPDDSQPPATPQRNRGAEQQAQQGGTA</sequence>
<gene>
    <name evidence="2" type="ORF">AX13_04920</name>
</gene>
<reference evidence="2 3" key="1">
    <citation type="submission" date="2014-01" db="EMBL/GenBank/DDBJ databases">
        <title>Interspecies Systems Biology Uncovers Metabolites Affecting C. elegans Gene Expression and Life History Traits.</title>
        <authorList>
            <person name="Watson E."/>
            <person name="Macneil L.T."/>
            <person name="Ritter A.D."/>
            <person name="Yilmaz L.S."/>
            <person name="Rosebrock A.P."/>
            <person name="Caudy A.A."/>
            <person name="Walhout A.J."/>
        </authorList>
    </citation>
    <scope>NUCLEOTIDE SEQUENCE [LARGE SCALE GENOMIC DNA]</scope>
    <source>
        <strain evidence="2 3">DA1877</strain>
    </source>
</reference>
<dbReference type="GO" id="GO:0019068">
    <property type="term" value="P:virion assembly"/>
    <property type="evidence" value="ECO:0007669"/>
    <property type="project" value="InterPro"/>
</dbReference>
<dbReference type="Proteomes" id="UP000020766">
    <property type="component" value="Unassembled WGS sequence"/>
</dbReference>
<organism evidence="2 3">
    <name type="scientific">Comamonas aquatica DA1877</name>
    <dbReference type="NCBI Taxonomy" id="1457173"/>
    <lineage>
        <taxon>Bacteria</taxon>
        <taxon>Pseudomonadati</taxon>
        <taxon>Pseudomonadota</taxon>
        <taxon>Betaproteobacteria</taxon>
        <taxon>Burkholderiales</taxon>
        <taxon>Comamonadaceae</taxon>
        <taxon>Comamonas</taxon>
    </lineage>
</organism>
<dbReference type="AlphaFoldDB" id="A0A014MMT4"/>
<evidence type="ECO:0000256" key="1">
    <source>
        <dbReference type="SAM" id="MobiDB-lite"/>
    </source>
</evidence>
<dbReference type="GO" id="GO:0005198">
    <property type="term" value="F:structural molecule activity"/>
    <property type="evidence" value="ECO:0007669"/>
    <property type="project" value="InterPro"/>
</dbReference>